<dbReference type="AlphaFoldDB" id="A0A014QF17"/>
<gene>
    <name evidence="3" type="ORF">AX13_00845</name>
</gene>
<evidence type="ECO:0000313" key="3">
    <source>
        <dbReference type="EMBL" id="EXU81832.1"/>
    </source>
</evidence>
<dbReference type="PATRIC" id="fig|1457173.3.peg.168"/>
<feature type="domain" description="TfoX N-terminal" evidence="2">
    <location>
        <begin position="21"/>
        <end position="107"/>
    </location>
</feature>
<dbReference type="Pfam" id="PF04993">
    <property type="entry name" value="TfoX_N"/>
    <property type="match status" value="1"/>
</dbReference>
<dbReference type="Proteomes" id="UP000020766">
    <property type="component" value="Unassembled WGS sequence"/>
</dbReference>
<accession>A0A014QF17</accession>
<evidence type="ECO:0000259" key="2">
    <source>
        <dbReference type="Pfam" id="PF04993"/>
    </source>
</evidence>
<dbReference type="Gene3D" id="3.30.1460.30">
    <property type="entry name" value="YgaC/TfoX-N like chaperone"/>
    <property type="match status" value="1"/>
</dbReference>
<dbReference type="SUPFAM" id="SSF159894">
    <property type="entry name" value="YgaC/TfoX-N like"/>
    <property type="match status" value="1"/>
</dbReference>
<dbReference type="InterPro" id="IPR007076">
    <property type="entry name" value="TfoX_N"/>
</dbReference>
<comment type="caution">
    <text evidence="3">The sequence shown here is derived from an EMBL/GenBank/DDBJ whole genome shotgun (WGS) entry which is preliminary data.</text>
</comment>
<proteinExistence type="predicted"/>
<reference evidence="3 4" key="1">
    <citation type="submission" date="2014-01" db="EMBL/GenBank/DDBJ databases">
        <title>Interspecies Systems Biology Uncovers Metabolites Affecting C. elegans Gene Expression and Life History Traits.</title>
        <authorList>
            <person name="Watson E."/>
            <person name="Macneil L.T."/>
            <person name="Ritter A.D."/>
            <person name="Yilmaz L.S."/>
            <person name="Rosebrock A.P."/>
            <person name="Caudy A.A."/>
            <person name="Walhout A.J."/>
        </authorList>
    </citation>
    <scope>NUCLEOTIDE SEQUENCE [LARGE SCALE GENOMIC DNA]</scope>
    <source>
        <strain evidence="3 4">DA1877</strain>
    </source>
</reference>
<protein>
    <recommendedName>
        <fullName evidence="2">TfoX N-terminal domain-containing protein</fullName>
    </recommendedName>
</protein>
<evidence type="ECO:0000313" key="4">
    <source>
        <dbReference type="Proteomes" id="UP000020766"/>
    </source>
</evidence>
<evidence type="ECO:0000256" key="1">
    <source>
        <dbReference type="SAM" id="MobiDB-lite"/>
    </source>
</evidence>
<sequence length="167" mass="18180">MPARPLSDDTLQLIDAVREALLEAGEVEEKRMFGCHVFMVNGKLCLGVEGDELLVRLPPDTHAAVAETPGVRTLSSKGLMDGYFYISPAAYATRAQWQHWIAAALAFNPLAKATRKKAARSDGAPPRSTKESTPRASNLRKTAKTPNNTKATPRPPARKHSVFDDDA</sequence>
<organism evidence="3 4">
    <name type="scientific">Comamonas aquatica DA1877</name>
    <dbReference type="NCBI Taxonomy" id="1457173"/>
    <lineage>
        <taxon>Bacteria</taxon>
        <taxon>Pseudomonadati</taxon>
        <taxon>Pseudomonadota</taxon>
        <taxon>Betaproteobacteria</taxon>
        <taxon>Burkholderiales</taxon>
        <taxon>Comamonadaceae</taxon>
        <taxon>Comamonas</taxon>
    </lineage>
</organism>
<feature type="region of interest" description="Disordered" evidence="1">
    <location>
        <begin position="116"/>
        <end position="167"/>
    </location>
</feature>
<keyword evidence="4" id="KW-1185">Reference proteome</keyword>
<dbReference type="RefSeq" id="WP_043377935.1">
    <property type="nucleotide sequence ID" value="NZ_JBOK01000001.1"/>
</dbReference>
<dbReference type="STRING" id="225991.MA05_09660"/>
<dbReference type="EMBL" id="JBOK01000001">
    <property type="protein sequence ID" value="EXU81832.1"/>
    <property type="molecule type" value="Genomic_DNA"/>
</dbReference>
<name>A0A014QF17_9BURK</name>